<dbReference type="RefSeq" id="YP_294114.1">
    <property type="nucleotide sequence ID" value="NC_007346.1"/>
</dbReference>
<dbReference type="EMBL" id="AJ890364">
    <property type="protein sequence ID" value="CAI65783.1"/>
    <property type="molecule type" value="Genomic_DNA"/>
</dbReference>
<proteinExistence type="predicted"/>
<gene>
    <name evidence="3" type="ORF">EhV356</name>
</gene>
<reference evidence="3 4" key="1">
    <citation type="journal article" date="2005" name="Science">
        <title>Complete genome sequence and lytic phase transcription profile of a Coccolithovirus.</title>
        <authorList>
            <person name="Wilson W.H."/>
            <person name="Schroeder D.C."/>
            <person name="Allen M.J."/>
            <person name="Holden M.T.G."/>
            <person name="Parkhill J."/>
            <person name="Barrell B.G."/>
            <person name="Churcher C."/>
            <person name="Hamlin N."/>
            <person name="Mungall K."/>
            <person name="Norbertczak H."/>
            <person name="Quail M.A."/>
            <person name="Price C."/>
            <person name="Rabbinowitsch E."/>
            <person name="Walker D."/>
            <person name="Craigon M."/>
            <person name="Roy D."/>
            <person name="Ghazal P."/>
        </authorList>
    </citation>
    <scope>NUCLEOTIDE SEQUENCE [LARGE SCALE GENOMIC DNA]</scope>
    <source>
        <strain evidence="4">Isolate United Kingdom/English Channel/1999</strain>
    </source>
</reference>
<keyword evidence="1" id="KW-0378">Hydrolase</keyword>
<dbReference type="GO" id="GO:0005524">
    <property type="term" value="F:ATP binding"/>
    <property type="evidence" value="ECO:0007669"/>
    <property type="project" value="InterPro"/>
</dbReference>
<sequence length="706" mass="80956">MPNRIYRLYLFSIMSLDFLLQYYKAMGENASASDYVKNIDDKFTRAIGHASKTVKKNQVVFETPKNKRGSKQFKEEYRHVSKIEEELPPHDSELWTNPYETMEYFHAYLGEHFNIEDNEKNITCASREPTIDMWQLAATIPLLRVDELLVIAGTGTGKSWVMSQAARMFMIKQYLKQQSDITDIVSRDPSHVIYVLRDDKAKQQQYVEFMKNPSIIGAAEKYFTEADKIKFRRGQTDPSQNPVVDTRFSPRRGLVKIVTFMSYAQAGNFLELHGESAFNDAILIVDEIHEIQIAAEAAGATWKESVERFEQYLSNRVESEDKGLLLALTATPYKSLGGFVRLMNYFSPIGTEPLSIEEFSEQEIDPVLGEQMKLCGIDRTFYNDISTGRLNGFRFVFYSIELSDQVYAQWFAQPEIIKIHVPTDRSEEDVSWIMGIANVKNNRYLAGHKNIGMDQKKKWTPRGLNWSGRQRSIAITTADYVNIKIQEDGIEKTIIFFPTDVGAKAFSKFISAYQPNIDVIYISNEDTKNDVETKKSMFDISDDNTMLVTNSDKFGTGHTFADPVMLSNGMSRGPKHIYYIQPSTYAGMIQIEGRARRRCLHAGWGDILPKIKRSIILPVATVDNQEMETCYSIMKQVTDLEKPFVESIDPAIFNASYTKHAFWSRRPLGLLYAEKEDPSPNKKYKIGKRNKQMNIWDIIAHYLGIS</sequence>
<evidence type="ECO:0000259" key="2">
    <source>
        <dbReference type="Pfam" id="PF04851"/>
    </source>
</evidence>
<dbReference type="GO" id="GO:0003677">
    <property type="term" value="F:DNA binding"/>
    <property type="evidence" value="ECO:0007669"/>
    <property type="project" value="InterPro"/>
</dbReference>
<evidence type="ECO:0000256" key="1">
    <source>
        <dbReference type="ARBA" id="ARBA00022801"/>
    </source>
</evidence>
<organismHost>
    <name type="scientific">Emiliania huxleyi</name>
    <name type="common">Coccolithophore</name>
    <name type="synonym">Pontosphaera huxleyi</name>
    <dbReference type="NCBI Taxonomy" id="2903"/>
</organismHost>
<dbReference type="GeneID" id="3654788"/>
<dbReference type="InterPro" id="IPR006935">
    <property type="entry name" value="Helicase/UvrB_N"/>
</dbReference>
<dbReference type="Gene3D" id="3.40.50.300">
    <property type="entry name" value="P-loop containing nucleotide triphosphate hydrolases"/>
    <property type="match status" value="1"/>
</dbReference>
<evidence type="ECO:0000313" key="3">
    <source>
        <dbReference type="EMBL" id="CAI65783.1"/>
    </source>
</evidence>
<evidence type="ECO:0000313" key="4">
    <source>
        <dbReference type="Proteomes" id="UP000000863"/>
    </source>
</evidence>
<organism evidence="3 4">
    <name type="scientific">Emiliania huxleyi virus 86 (isolate United Kingdom/English Channel/1999)</name>
    <name type="common">EhV-86</name>
    <dbReference type="NCBI Taxonomy" id="654925"/>
    <lineage>
        <taxon>Viruses</taxon>
        <taxon>Varidnaviria</taxon>
        <taxon>Bamfordvirae</taxon>
        <taxon>Nucleocytoviricota</taxon>
        <taxon>Megaviricetes</taxon>
        <taxon>Algavirales</taxon>
        <taxon>Phycodnaviridae</taxon>
        <taxon>Coccolithovirus</taxon>
        <taxon>Coccolithovirus huxleyi</taxon>
        <taxon>Emiliania huxleyi virus 86</taxon>
    </lineage>
</organism>
<protein>
    <recommendedName>
        <fullName evidence="2">Helicase/UvrB N-terminal domain-containing protein</fullName>
    </recommendedName>
</protein>
<dbReference type="Pfam" id="PF04851">
    <property type="entry name" value="ResIII"/>
    <property type="match status" value="1"/>
</dbReference>
<accession>Q4A2C3</accession>
<feature type="domain" description="Helicase/UvrB N-terminal" evidence="2">
    <location>
        <begin position="147"/>
        <end position="333"/>
    </location>
</feature>
<name>Q4A2C3_EHV8U</name>
<dbReference type="GO" id="GO:0016787">
    <property type="term" value="F:hydrolase activity"/>
    <property type="evidence" value="ECO:0007669"/>
    <property type="project" value="UniProtKB-KW"/>
</dbReference>
<keyword evidence="4" id="KW-1185">Reference proteome</keyword>
<dbReference type="InterPro" id="IPR027417">
    <property type="entry name" value="P-loop_NTPase"/>
</dbReference>
<dbReference type="SUPFAM" id="SSF52540">
    <property type="entry name" value="P-loop containing nucleoside triphosphate hydrolases"/>
    <property type="match status" value="1"/>
</dbReference>
<dbReference type="Proteomes" id="UP000000863">
    <property type="component" value="Segment"/>
</dbReference>
<dbReference type="KEGG" id="vg:3654788"/>